<dbReference type="Proteomes" id="UP000670527">
    <property type="component" value="Unassembled WGS sequence"/>
</dbReference>
<organism evidence="1 2">
    <name type="scientific">Hymenobacter defluvii</name>
    <dbReference type="NCBI Taxonomy" id="2054411"/>
    <lineage>
        <taxon>Bacteria</taxon>
        <taxon>Pseudomonadati</taxon>
        <taxon>Bacteroidota</taxon>
        <taxon>Cytophagia</taxon>
        <taxon>Cytophagales</taxon>
        <taxon>Hymenobacteraceae</taxon>
        <taxon>Hymenobacter</taxon>
    </lineage>
</organism>
<dbReference type="EMBL" id="JAGETX010000023">
    <property type="protein sequence ID" value="MBO3273051.1"/>
    <property type="molecule type" value="Genomic_DNA"/>
</dbReference>
<gene>
    <name evidence="1" type="ORF">J4D97_20540</name>
</gene>
<accession>A0ABS3THA3</accession>
<keyword evidence="2" id="KW-1185">Reference proteome</keyword>
<dbReference type="RefSeq" id="WP_208309204.1">
    <property type="nucleotide sequence ID" value="NZ_JAGETX010000023.1"/>
</dbReference>
<sequence length="158" mass="17800">MSATTYDQLLHQAFPDPADATRYLSKPTLAAYQDLERASRPELSFRFERVRLAVAMALMKLLADLGDHADCRAVLDLMHRALRAGSTKEIDAIVTKEGKLFDRLYSNLYVNEQGEQLLNLFGETLEVDSVAGMDELMAEALKLARELDFTQEEDEDEA</sequence>
<proteinExistence type="predicted"/>
<evidence type="ECO:0000313" key="1">
    <source>
        <dbReference type="EMBL" id="MBO3273051.1"/>
    </source>
</evidence>
<comment type="caution">
    <text evidence="1">The sequence shown here is derived from an EMBL/GenBank/DDBJ whole genome shotgun (WGS) entry which is preliminary data.</text>
</comment>
<name>A0ABS3THA3_9BACT</name>
<evidence type="ECO:0000313" key="2">
    <source>
        <dbReference type="Proteomes" id="UP000670527"/>
    </source>
</evidence>
<reference evidence="1 2" key="1">
    <citation type="submission" date="2021-03" db="EMBL/GenBank/DDBJ databases">
        <authorList>
            <person name="Kim M.K."/>
        </authorList>
    </citation>
    <scope>NUCLEOTIDE SEQUENCE [LARGE SCALE GENOMIC DNA]</scope>
    <source>
        <strain evidence="1 2">BT507</strain>
    </source>
</reference>
<protein>
    <submittedName>
        <fullName evidence="1">Uncharacterized protein</fullName>
    </submittedName>
</protein>